<proteinExistence type="predicted"/>
<dbReference type="Gene3D" id="3.30.70.2860">
    <property type="match status" value="1"/>
</dbReference>
<dbReference type="Pfam" id="PF00994">
    <property type="entry name" value="MoCF_biosynth"/>
    <property type="match status" value="1"/>
</dbReference>
<dbReference type="SMART" id="SM00852">
    <property type="entry name" value="MoCF_biosynth"/>
    <property type="match status" value="1"/>
</dbReference>
<dbReference type="InterPro" id="IPR041424">
    <property type="entry name" value="CinA_KH"/>
</dbReference>
<reference evidence="2" key="1">
    <citation type="journal article" date="2015" name="Genome Announc.">
        <title>Draft Genome Sequence of Anaerolineae Strain TC1, a Novel Isolate from a Methanogenic Wastewater Treatment System.</title>
        <authorList>
            <person name="Matsuura N."/>
            <person name="Tourlousse D.M."/>
            <person name="Sun L."/>
            <person name="Toyonaga M."/>
            <person name="Kuroda K."/>
            <person name="Ohashi A."/>
            <person name="Cruz R."/>
            <person name="Yamaguchi T."/>
            <person name="Sekiguchi Y."/>
        </authorList>
    </citation>
    <scope>NUCLEOTIDE SEQUENCE [LARGE SCALE GENOMIC DNA]</scope>
    <source>
        <strain evidence="2">TC1</strain>
    </source>
</reference>
<dbReference type="EMBL" id="DF968181">
    <property type="protein sequence ID" value="GAP41333.1"/>
    <property type="molecule type" value="Genomic_DNA"/>
</dbReference>
<sequence length="391" mass="44123">MASAEIIAIGSELLLGETQDTNTLFLLCKLRDCGINVFRTTMIGDNVNRISNAIQEALTRSDIVITTGGLGPTVDDPTREAVALSFGCNLIFDKQLWENIHEYFKKMQRNPTENNKRQAYLPEIAEPILNPVGTAPAFYIHQNNKLLISLPGVPLEMKYLTEETVIPLLKKIYSENEVILVRTLHSYGLGESVIDELVSDLEKASNPTLGLSAKFGQIDLRITAKGNTFLETKKLISDFESQIRRRLGINIFGSDDETLALVTNRMLYEKGIQLETLEINTNGCLSAAIEPKNLFSQTIKSEDPDSLTSDDIFMKHIAETGYPYSIALINRKDKMQNQIHSKIYFKMNTNIYHKERFYNSLTFSDEQPVLLAMELIRETILNEANTETEMN</sequence>
<dbReference type="InterPro" id="IPR036425">
    <property type="entry name" value="MoaB/Mog-like_dom_sf"/>
</dbReference>
<dbReference type="InterPro" id="IPR050101">
    <property type="entry name" value="CinA"/>
</dbReference>
<accession>A0A0S7BLL8</accession>
<dbReference type="SUPFAM" id="SSF53218">
    <property type="entry name" value="Molybdenum cofactor biosynthesis proteins"/>
    <property type="match status" value="1"/>
</dbReference>
<dbReference type="AlphaFoldDB" id="A0A0S7BLL8"/>
<keyword evidence="3" id="KW-1185">Reference proteome</keyword>
<dbReference type="Proteomes" id="UP000053370">
    <property type="component" value="Unassembled WGS sequence"/>
</dbReference>
<dbReference type="PANTHER" id="PTHR13939:SF0">
    <property type="entry name" value="NMN AMIDOHYDROLASE-LIKE PROTEIN YFAY"/>
    <property type="match status" value="1"/>
</dbReference>
<evidence type="ECO:0000313" key="2">
    <source>
        <dbReference type="EMBL" id="GAP41333.1"/>
    </source>
</evidence>
<feature type="domain" description="MoaB/Mog" evidence="1">
    <location>
        <begin position="5"/>
        <end position="171"/>
    </location>
</feature>
<dbReference type="PANTHER" id="PTHR13939">
    <property type="entry name" value="NICOTINAMIDE-NUCLEOTIDE AMIDOHYDROLASE PNCC"/>
    <property type="match status" value="1"/>
</dbReference>
<organism evidence="2">
    <name type="scientific">Flexilinea flocculi</name>
    <dbReference type="NCBI Taxonomy" id="1678840"/>
    <lineage>
        <taxon>Bacteria</taxon>
        <taxon>Bacillati</taxon>
        <taxon>Chloroflexota</taxon>
        <taxon>Anaerolineae</taxon>
        <taxon>Anaerolineales</taxon>
        <taxon>Anaerolineaceae</taxon>
        <taxon>Flexilinea</taxon>
    </lineage>
</organism>
<dbReference type="Gene3D" id="3.40.980.10">
    <property type="entry name" value="MoaB/Mog-like domain"/>
    <property type="match status" value="1"/>
</dbReference>
<evidence type="ECO:0000259" key="1">
    <source>
        <dbReference type="SMART" id="SM00852"/>
    </source>
</evidence>
<dbReference type="CDD" id="cd00885">
    <property type="entry name" value="cinA"/>
    <property type="match status" value="1"/>
</dbReference>
<protein>
    <submittedName>
        <fullName evidence="2">Protein containing molybdenum cofactor synthesis domain</fullName>
    </submittedName>
</protein>
<gene>
    <name evidence="2" type="ORF">ATC1_131318</name>
</gene>
<dbReference type="InterPro" id="IPR001453">
    <property type="entry name" value="MoaB/Mog_dom"/>
</dbReference>
<dbReference type="STRING" id="1678840.ATC1_131318"/>
<evidence type="ECO:0000313" key="3">
    <source>
        <dbReference type="Proteomes" id="UP000053370"/>
    </source>
</evidence>
<dbReference type="Pfam" id="PF18146">
    <property type="entry name" value="CinA_KH"/>
    <property type="match status" value="1"/>
</dbReference>
<name>A0A0S7BLL8_9CHLR</name>
<dbReference type="NCBIfam" id="TIGR00177">
    <property type="entry name" value="molyb_syn"/>
    <property type="match status" value="1"/>
</dbReference>
<dbReference type="OrthoDB" id="9801454at2"/>
<dbReference type="RefSeq" id="WP_062282315.1">
    <property type="nucleotide sequence ID" value="NZ_DF968181.1"/>
</dbReference>